<dbReference type="GeneID" id="106517972"/>
<dbReference type="InterPro" id="IPR007110">
    <property type="entry name" value="Ig-like_dom"/>
</dbReference>
<dbReference type="RefSeq" id="XP_013864481.1">
    <property type="nucleotide sequence ID" value="XM_014009027.1"/>
</dbReference>
<keyword evidence="9 14" id="KW-0472">Membrane</keyword>
<dbReference type="PANTHER" id="PTHR24368:SF1">
    <property type="entry name" value="AMPHOTERIN-INDUCED PROTEIN 1"/>
    <property type="match status" value="1"/>
</dbReference>
<dbReference type="InterPro" id="IPR013783">
    <property type="entry name" value="Ig-like_fold"/>
</dbReference>
<evidence type="ECO:0000256" key="7">
    <source>
        <dbReference type="ARBA" id="ARBA00022889"/>
    </source>
</evidence>
<feature type="region of interest" description="Disordered" evidence="13">
    <location>
        <begin position="404"/>
        <end position="497"/>
    </location>
</feature>
<keyword evidence="4 14" id="KW-0812">Transmembrane</keyword>
<evidence type="ECO:0000256" key="4">
    <source>
        <dbReference type="ARBA" id="ARBA00022692"/>
    </source>
</evidence>
<dbReference type="AlphaFoldDB" id="A0A2I4B9M8"/>
<dbReference type="SUPFAM" id="SSF48726">
    <property type="entry name" value="Immunoglobulin"/>
    <property type="match status" value="1"/>
</dbReference>
<dbReference type="OrthoDB" id="676979at2759"/>
<keyword evidence="10" id="KW-1015">Disulfide bond</keyword>
<feature type="chain" id="PRO_5014139568" evidence="15">
    <location>
        <begin position="26"/>
        <end position="497"/>
    </location>
</feature>
<keyword evidence="3" id="KW-0433">Leucine-rich repeat</keyword>
<sequence length="497" mass="55810">MEALALRRTLMAVLSLLLAAVRISGHEKPARLNCKTTCVCASNIISCTNANLSTAPEDLPPQTAVLDLSFNSITRLRHKWAPQNLGRLRNLILSNNRMDFLSTEAFVHVRNLTYLDLSFNSLRMLDELIFEPLECLKVLLLFKNNISQIDRSAFEGLNSLQKLYMSHNQISRFPLEVLKEQSRLGTFRLLDVSSNRLKTLQLQELKALRAWIKNGVYFHNNPLTCSCELYEFVAQWHLKKLSSAVDFKSKHTCVIPGVHREMMLILDLDKAYLNCSEVKVLKQEAHLEQSIKLDCDTRQRNVMKRWELPENTSLSLANKTAKVLSNGNLQIGPLRSEHSGLYTCYATGDSLNETLHITVVVLNSTVRGGLENLKTAYTTLVACLISVVMVVIYLYFTPCPCRPGQGEEKDDPGESPRSSNVSLAKAQDEAGQWRAEGGGFPYGYAAQPGHKGQLEENGMLNPIGEEDEEWHENKGKKRRRSDAESVSSVCSDTPMVV</sequence>
<dbReference type="Gene3D" id="2.60.40.10">
    <property type="entry name" value="Immunoglobulins"/>
    <property type="match status" value="1"/>
</dbReference>
<dbReference type="InParanoid" id="A0A2I4B9M8"/>
<dbReference type="KEGG" id="alim:106517972"/>
<dbReference type="InterPro" id="IPR032675">
    <property type="entry name" value="LRR_dom_sf"/>
</dbReference>
<gene>
    <name evidence="18" type="primary">LOC106517972</name>
</gene>
<evidence type="ECO:0000256" key="1">
    <source>
        <dbReference type="ARBA" id="ARBA00004479"/>
    </source>
</evidence>
<keyword evidence="6" id="KW-0677">Repeat</keyword>
<dbReference type="PROSITE" id="PS50835">
    <property type="entry name" value="IG_LIKE"/>
    <property type="match status" value="1"/>
</dbReference>
<dbReference type="SMART" id="SM00408">
    <property type="entry name" value="IGc2"/>
    <property type="match status" value="1"/>
</dbReference>
<dbReference type="SMART" id="SM00369">
    <property type="entry name" value="LRR_TYP"/>
    <property type="match status" value="4"/>
</dbReference>
<feature type="domain" description="Ig-like" evidence="16">
    <location>
        <begin position="256"/>
        <end position="358"/>
    </location>
</feature>
<dbReference type="GO" id="GO:0016020">
    <property type="term" value="C:membrane"/>
    <property type="evidence" value="ECO:0007669"/>
    <property type="project" value="UniProtKB-SubCell"/>
</dbReference>
<evidence type="ECO:0000256" key="15">
    <source>
        <dbReference type="SAM" id="SignalP"/>
    </source>
</evidence>
<organism evidence="17 18">
    <name type="scientific">Austrofundulus limnaeus</name>
    <name type="common">Annual killifish</name>
    <dbReference type="NCBI Taxonomy" id="52670"/>
    <lineage>
        <taxon>Eukaryota</taxon>
        <taxon>Metazoa</taxon>
        <taxon>Chordata</taxon>
        <taxon>Craniata</taxon>
        <taxon>Vertebrata</taxon>
        <taxon>Euteleostomi</taxon>
        <taxon>Actinopterygii</taxon>
        <taxon>Neopterygii</taxon>
        <taxon>Teleostei</taxon>
        <taxon>Neoteleostei</taxon>
        <taxon>Acanthomorphata</taxon>
        <taxon>Ovalentaria</taxon>
        <taxon>Atherinomorphae</taxon>
        <taxon>Cyprinodontiformes</taxon>
        <taxon>Rivulidae</taxon>
        <taxon>Austrofundulus</taxon>
    </lineage>
</organism>
<reference evidence="18" key="1">
    <citation type="submission" date="2025-08" db="UniProtKB">
        <authorList>
            <consortium name="RefSeq"/>
        </authorList>
    </citation>
    <scope>IDENTIFICATION</scope>
    <source>
        <strain evidence="18">Quisiro</strain>
        <tissue evidence="18">Liver</tissue>
    </source>
</reference>
<evidence type="ECO:0000256" key="5">
    <source>
        <dbReference type="ARBA" id="ARBA00022729"/>
    </source>
</evidence>
<feature type="transmembrane region" description="Helical" evidence="14">
    <location>
        <begin position="376"/>
        <end position="396"/>
    </location>
</feature>
<evidence type="ECO:0000256" key="9">
    <source>
        <dbReference type="ARBA" id="ARBA00023136"/>
    </source>
</evidence>
<protein>
    <submittedName>
        <fullName evidence="18">Amphoterin-induced protein 1</fullName>
    </submittedName>
</protein>
<dbReference type="GO" id="GO:0007420">
    <property type="term" value="P:brain development"/>
    <property type="evidence" value="ECO:0007669"/>
    <property type="project" value="TreeGrafter"/>
</dbReference>
<dbReference type="InterPro" id="IPR001611">
    <property type="entry name" value="Leu-rich_rpt"/>
</dbReference>
<keyword evidence="12" id="KW-0393">Immunoglobulin domain</keyword>
<comment type="subcellular location">
    <subcellularLocation>
        <location evidence="1">Membrane</location>
        <topology evidence="1">Single-pass type I membrane protein</topology>
    </subcellularLocation>
</comment>
<evidence type="ECO:0000256" key="12">
    <source>
        <dbReference type="ARBA" id="ARBA00023319"/>
    </source>
</evidence>
<dbReference type="Pfam" id="PF13855">
    <property type="entry name" value="LRR_8"/>
    <property type="match status" value="1"/>
</dbReference>
<dbReference type="PANTHER" id="PTHR24368">
    <property type="entry name" value="AMPHOTERIN-INDUCED PROTEIN"/>
    <property type="match status" value="1"/>
</dbReference>
<dbReference type="SMART" id="SM00409">
    <property type="entry name" value="IG"/>
    <property type="match status" value="1"/>
</dbReference>
<dbReference type="InterPro" id="IPR003591">
    <property type="entry name" value="Leu-rich_rpt_typical-subtyp"/>
</dbReference>
<dbReference type="InterPro" id="IPR003599">
    <property type="entry name" value="Ig_sub"/>
</dbReference>
<dbReference type="Proteomes" id="UP000192220">
    <property type="component" value="Unplaced"/>
</dbReference>
<evidence type="ECO:0000256" key="11">
    <source>
        <dbReference type="ARBA" id="ARBA00023180"/>
    </source>
</evidence>
<keyword evidence="11" id="KW-0325">Glycoprotein</keyword>
<name>A0A2I4B9M8_AUSLI</name>
<evidence type="ECO:0000256" key="10">
    <source>
        <dbReference type="ARBA" id="ARBA00023157"/>
    </source>
</evidence>
<dbReference type="GO" id="GO:0007155">
    <property type="term" value="P:cell adhesion"/>
    <property type="evidence" value="ECO:0007669"/>
    <property type="project" value="UniProtKB-KW"/>
</dbReference>
<evidence type="ECO:0000259" key="16">
    <source>
        <dbReference type="PROSITE" id="PS50835"/>
    </source>
</evidence>
<dbReference type="STRING" id="52670.A0A2I4B9M8"/>
<keyword evidence="17" id="KW-1185">Reference proteome</keyword>
<evidence type="ECO:0000256" key="8">
    <source>
        <dbReference type="ARBA" id="ARBA00022989"/>
    </source>
</evidence>
<proteinExistence type="inferred from homology"/>
<dbReference type="InterPro" id="IPR003598">
    <property type="entry name" value="Ig_sub2"/>
</dbReference>
<keyword evidence="5 15" id="KW-0732">Signal</keyword>
<dbReference type="Gene3D" id="3.80.10.10">
    <property type="entry name" value="Ribonuclease Inhibitor"/>
    <property type="match status" value="1"/>
</dbReference>
<evidence type="ECO:0000256" key="6">
    <source>
        <dbReference type="ARBA" id="ARBA00022737"/>
    </source>
</evidence>
<accession>A0A2I4B9M8</accession>
<evidence type="ECO:0000313" key="18">
    <source>
        <dbReference type="RefSeq" id="XP_013864481.1"/>
    </source>
</evidence>
<keyword evidence="8 14" id="KW-1133">Transmembrane helix</keyword>
<dbReference type="InterPro" id="IPR036179">
    <property type="entry name" value="Ig-like_dom_sf"/>
</dbReference>
<comment type="similarity">
    <text evidence="2">Belongs to the immunoglobulin superfamily. AMIGO family.</text>
</comment>
<evidence type="ECO:0000256" key="13">
    <source>
        <dbReference type="SAM" id="MobiDB-lite"/>
    </source>
</evidence>
<dbReference type="InterPro" id="IPR031283">
    <property type="entry name" value="AMIGO"/>
</dbReference>
<feature type="signal peptide" evidence="15">
    <location>
        <begin position="1"/>
        <end position="25"/>
    </location>
</feature>
<evidence type="ECO:0000256" key="3">
    <source>
        <dbReference type="ARBA" id="ARBA00022614"/>
    </source>
</evidence>
<dbReference type="SUPFAM" id="SSF52058">
    <property type="entry name" value="L domain-like"/>
    <property type="match status" value="1"/>
</dbReference>
<evidence type="ECO:0000256" key="14">
    <source>
        <dbReference type="SAM" id="Phobius"/>
    </source>
</evidence>
<evidence type="ECO:0000313" key="17">
    <source>
        <dbReference type="Proteomes" id="UP000192220"/>
    </source>
</evidence>
<dbReference type="PROSITE" id="PS51450">
    <property type="entry name" value="LRR"/>
    <property type="match status" value="2"/>
</dbReference>
<keyword evidence="7" id="KW-0130">Cell adhesion</keyword>
<evidence type="ECO:0000256" key="2">
    <source>
        <dbReference type="ARBA" id="ARBA00005670"/>
    </source>
</evidence>